<dbReference type="InterPro" id="IPR011053">
    <property type="entry name" value="Single_hybrid_motif"/>
</dbReference>
<reference evidence="3" key="2">
    <citation type="submission" date="2021-04" db="EMBL/GenBank/DDBJ databases">
        <authorList>
            <person name="Gilroy R."/>
        </authorList>
    </citation>
    <scope>NUCLEOTIDE SEQUENCE</scope>
    <source>
        <strain evidence="3">B5-657</strain>
    </source>
</reference>
<dbReference type="PANTHER" id="PTHR45266:SF3">
    <property type="entry name" value="OXALOACETATE DECARBOXYLASE ALPHA CHAIN"/>
    <property type="match status" value="1"/>
</dbReference>
<gene>
    <name evidence="3" type="ORF">H9872_10950</name>
</gene>
<dbReference type="PROSITE" id="PS50968">
    <property type="entry name" value="BIOTINYL_LIPOYL"/>
    <property type="match status" value="1"/>
</dbReference>
<reference evidence="3" key="1">
    <citation type="journal article" date="2021" name="PeerJ">
        <title>Extensive microbial diversity within the chicken gut microbiome revealed by metagenomics and culture.</title>
        <authorList>
            <person name="Gilroy R."/>
            <person name="Ravi A."/>
            <person name="Getino M."/>
            <person name="Pursley I."/>
            <person name="Horton D.L."/>
            <person name="Alikhan N.F."/>
            <person name="Baker D."/>
            <person name="Gharbi K."/>
            <person name="Hall N."/>
            <person name="Watson M."/>
            <person name="Adriaenssens E.M."/>
            <person name="Foster-Nyarko E."/>
            <person name="Jarju S."/>
            <person name="Secka A."/>
            <person name="Antonio M."/>
            <person name="Oren A."/>
            <person name="Chaudhuri R.R."/>
            <person name="La Ragione R."/>
            <person name="Hildebrand F."/>
            <person name="Pallen M.J."/>
        </authorList>
    </citation>
    <scope>NUCLEOTIDE SEQUENCE</scope>
    <source>
        <strain evidence="3">B5-657</strain>
    </source>
</reference>
<feature type="domain" description="Lipoyl-binding" evidence="2">
    <location>
        <begin position="34"/>
        <end position="114"/>
    </location>
</feature>
<name>A0A9E2KDT6_9FIRM</name>
<evidence type="ECO:0000313" key="3">
    <source>
        <dbReference type="EMBL" id="MBU3805253.1"/>
    </source>
</evidence>
<dbReference type="SUPFAM" id="SSF51230">
    <property type="entry name" value="Single hybrid motif"/>
    <property type="match status" value="1"/>
</dbReference>
<accession>A0A9E2KDT6</accession>
<evidence type="ECO:0000256" key="1">
    <source>
        <dbReference type="ARBA" id="ARBA00023267"/>
    </source>
</evidence>
<protein>
    <submittedName>
        <fullName evidence="3">Biotin/lipoyl-binding protein</fullName>
    </submittedName>
</protein>
<dbReference type="Gene3D" id="2.40.50.100">
    <property type="match status" value="1"/>
</dbReference>
<comment type="caution">
    <text evidence="3">The sequence shown here is derived from an EMBL/GenBank/DDBJ whole genome shotgun (WGS) entry which is preliminary data.</text>
</comment>
<dbReference type="InterPro" id="IPR000089">
    <property type="entry name" value="Biotin_lipoyl"/>
</dbReference>
<dbReference type="Proteomes" id="UP000824229">
    <property type="component" value="Unassembled WGS sequence"/>
</dbReference>
<keyword evidence="1" id="KW-0092">Biotin</keyword>
<dbReference type="Pfam" id="PF00364">
    <property type="entry name" value="Biotin_lipoyl"/>
    <property type="match status" value="1"/>
</dbReference>
<organism evidence="3 4">
    <name type="scientific">Candidatus Cellulosilyticum pullistercoris</name>
    <dbReference type="NCBI Taxonomy" id="2838521"/>
    <lineage>
        <taxon>Bacteria</taxon>
        <taxon>Bacillati</taxon>
        <taxon>Bacillota</taxon>
        <taxon>Clostridia</taxon>
        <taxon>Lachnospirales</taxon>
        <taxon>Cellulosilyticaceae</taxon>
        <taxon>Cellulosilyticum</taxon>
    </lineage>
</organism>
<evidence type="ECO:0000313" key="4">
    <source>
        <dbReference type="Proteomes" id="UP000824229"/>
    </source>
</evidence>
<dbReference type="PANTHER" id="PTHR45266">
    <property type="entry name" value="OXALOACETATE DECARBOXYLASE ALPHA CHAIN"/>
    <property type="match status" value="1"/>
</dbReference>
<dbReference type="CDD" id="cd06850">
    <property type="entry name" value="biotinyl_domain"/>
    <property type="match status" value="1"/>
</dbReference>
<dbReference type="AlphaFoldDB" id="A0A9E2KDT6"/>
<sequence>MKKYHVNVNGNDYEVAIELISESEAKATTSQKTIESLPTTSSLGGEKITSPMPGNILNINVAAGDVVKKGQILMILEALKMENEIMSPIDGTIVSIHTTKGATVESGTLLCVIK</sequence>
<dbReference type="InterPro" id="IPR050709">
    <property type="entry name" value="Biotin_Carboxyl_Carrier/Decarb"/>
</dbReference>
<dbReference type="FunFam" id="2.40.50.100:FF:000003">
    <property type="entry name" value="Acetyl-CoA carboxylase biotin carboxyl carrier protein"/>
    <property type="match status" value="1"/>
</dbReference>
<evidence type="ECO:0000259" key="2">
    <source>
        <dbReference type="PROSITE" id="PS50968"/>
    </source>
</evidence>
<dbReference type="EMBL" id="JAHLFQ010000258">
    <property type="protein sequence ID" value="MBU3805253.1"/>
    <property type="molecule type" value="Genomic_DNA"/>
</dbReference>
<proteinExistence type="predicted"/>